<dbReference type="AlphaFoldDB" id="A0AAD1SE23"/>
<sequence>MSGIPRGLSPTYPADPDPGFSHNLRLPPARLPPPLVSSSEGSTDSPETVTIPSEQRYSYSAAHAQPASRRQSRQPGPALPPAPHPISAQRAREGRGYELLVDNPLVGGAMSTQRPSLYGASH</sequence>
<evidence type="ECO:0000256" key="1">
    <source>
        <dbReference type="SAM" id="MobiDB-lite"/>
    </source>
</evidence>
<protein>
    <submittedName>
        <fullName evidence="2">Uncharacterized protein</fullName>
    </submittedName>
</protein>
<organism evidence="2 3">
    <name type="scientific">Pelobates cultripes</name>
    <name type="common">Western spadefoot toad</name>
    <dbReference type="NCBI Taxonomy" id="61616"/>
    <lineage>
        <taxon>Eukaryota</taxon>
        <taxon>Metazoa</taxon>
        <taxon>Chordata</taxon>
        <taxon>Craniata</taxon>
        <taxon>Vertebrata</taxon>
        <taxon>Euteleostomi</taxon>
        <taxon>Amphibia</taxon>
        <taxon>Batrachia</taxon>
        <taxon>Anura</taxon>
        <taxon>Pelobatoidea</taxon>
        <taxon>Pelobatidae</taxon>
        <taxon>Pelobates</taxon>
    </lineage>
</organism>
<reference evidence="2" key="1">
    <citation type="submission" date="2022-03" db="EMBL/GenBank/DDBJ databases">
        <authorList>
            <person name="Alioto T."/>
            <person name="Alioto T."/>
            <person name="Gomez Garrido J."/>
        </authorList>
    </citation>
    <scope>NUCLEOTIDE SEQUENCE</scope>
</reference>
<name>A0AAD1SE23_PELCU</name>
<accession>A0AAD1SE23</accession>
<keyword evidence="3" id="KW-1185">Reference proteome</keyword>
<dbReference type="EMBL" id="OW240917">
    <property type="protein sequence ID" value="CAH2299657.1"/>
    <property type="molecule type" value="Genomic_DNA"/>
</dbReference>
<proteinExistence type="predicted"/>
<feature type="compositionally biased region" description="Polar residues" evidence="1">
    <location>
        <begin position="36"/>
        <end position="58"/>
    </location>
</feature>
<dbReference type="Proteomes" id="UP001295444">
    <property type="component" value="Chromosome 06"/>
</dbReference>
<evidence type="ECO:0000313" key="3">
    <source>
        <dbReference type="Proteomes" id="UP001295444"/>
    </source>
</evidence>
<gene>
    <name evidence="2" type="ORF">PECUL_23A016460</name>
</gene>
<feature type="region of interest" description="Disordered" evidence="1">
    <location>
        <begin position="1"/>
        <end position="95"/>
    </location>
</feature>
<evidence type="ECO:0000313" key="2">
    <source>
        <dbReference type="EMBL" id="CAH2299657.1"/>
    </source>
</evidence>